<comment type="caution">
    <text evidence="1">The sequence shown here is derived from an EMBL/GenBank/DDBJ whole genome shotgun (WGS) entry which is preliminary data.</text>
</comment>
<keyword evidence="2" id="KW-1185">Reference proteome</keyword>
<protein>
    <submittedName>
        <fullName evidence="1">Uncharacterized protein</fullName>
    </submittedName>
</protein>
<organism evidence="1 2">
    <name type="scientific">Hornefia butyriciproducens</name>
    <dbReference type="NCBI Taxonomy" id="2652293"/>
    <lineage>
        <taxon>Bacteria</taxon>
        <taxon>Bacillati</taxon>
        <taxon>Bacillota</taxon>
        <taxon>Clostridia</taxon>
        <taxon>Peptostreptococcales</taxon>
        <taxon>Anaerovoracaceae</taxon>
        <taxon>Hornefia</taxon>
    </lineage>
</organism>
<accession>A0A6L5Y7V3</accession>
<evidence type="ECO:0000313" key="2">
    <source>
        <dbReference type="Proteomes" id="UP000474676"/>
    </source>
</evidence>
<evidence type="ECO:0000313" key="1">
    <source>
        <dbReference type="EMBL" id="MST52794.1"/>
    </source>
</evidence>
<proteinExistence type="predicted"/>
<gene>
    <name evidence="1" type="ORF">FYJ64_10870</name>
</gene>
<name>A0A6L5Y7V3_9FIRM</name>
<sequence length="148" mass="16443">MYLSNDDWDTLDAQTETGGEIYKAPAGSYVTSTVLSSYTEKNKFIGYNSSTPDWSKAKGYTLHKGWTYSFSASIETKWGTAGVKGSYKTGVDIHFAANPKKASRLAIKSDVKVSKIQYKKWSNGKVIKTWTGLSTKPVGTKTHYVKYK</sequence>
<dbReference type="EMBL" id="VUMZ01000016">
    <property type="protein sequence ID" value="MST52794.1"/>
    <property type="molecule type" value="Genomic_DNA"/>
</dbReference>
<dbReference type="AlphaFoldDB" id="A0A6L5Y7V3"/>
<dbReference type="RefSeq" id="WP_154575170.1">
    <property type="nucleotide sequence ID" value="NZ_JAXDTB010000029.1"/>
</dbReference>
<reference evidence="1 2" key="1">
    <citation type="submission" date="2019-08" db="EMBL/GenBank/DDBJ databases">
        <title>In-depth cultivation of the pig gut microbiome towards novel bacterial diversity and tailored functional studies.</title>
        <authorList>
            <person name="Wylensek D."/>
            <person name="Hitch T.C.A."/>
            <person name="Clavel T."/>
        </authorList>
    </citation>
    <scope>NUCLEOTIDE SEQUENCE [LARGE SCALE GENOMIC DNA]</scope>
    <source>
        <strain evidence="1 2">WCA-MUC-591-APC-3H</strain>
    </source>
</reference>
<dbReference type="Proteomes" id="UP000474676">
    <property type="component" value="Unassembled WGS sequence"/>
</dbReference>
<dbReference type="GeneID" id="303115824"/>